<accession>A0ABN9QU52</accession>
<reference evidence="1" key="1">
    <citation type="submission" date="2023-10" db="EMBL/GenBank/DDBJ databases">
        <authorList>
            <person name="Chen Y."/>
            <person name="Shah S."/>
            <person name="Dougan E. K."/>
            <person name="Thang M."/>
            <person name="Chan C."/>
        </authorList>
    </citation>
    <scope>NUCLEOTIDE SEQUENCE [LARGE SCALE GENOMIC DNA]</scope>
</reference>
<protein>
    <submittedName>
        <fullName evidence="1">Uncharacterized protein</fullName>
    </submittedName>
</protein>
<evidence type="ECO:0000313" key="1">
    <source>
        <dbReference type="EMBL" id="CAK0809466.1"/>
    </source>
</evidence>
<gene>
    <name evidence="1" type="ORF">PCOR1329_LOCUS14712</name>
</gene>
<feature type="non-terminal residue" evidence="1">
    <location>
        <position position="1"/>
    </location>
</feature>
<name>A0ABN9QU52_9DINO</name>
<dbReference type="EMBL" id="CAUYUJ010004421">
    <property type="protein sequence ID" value="CAK0809466.1"/>
    <property type="molecule type" value="Genomic_DNA"/>
</dbReference>
<organism evidence="1 2">
    <name type="scientific">Prorocentrum cordatum</name>
    <dbReference type="NCBI Taxonomy" id="2364126"/>
    <lineage>
        <taxon>Eukaryota</taxon>
        <taxon>Sar</taxon>
        <taxon>Alveolata</taxon>
        <taxon>Dinophyceae</taxon>
        <taxon>Prorocentrales</taxon>
        <taxon>Prorocentraceae</taxon>
        <taxon>Prorocentrum</taxon>
    </lineage>
</organism>
<proteinExistence type="predicted"/>
<sequence>VWTRFDVKLADPTTGATMPPSEMVEAVQRDLFARDRNDFEQDPEAAEAMERQVTRIRKA</sequence>
<comment type="caution">
    <text evidence="1">The sequence shown here is derived from an EMBL/GenBank/DDBJ whole genome shotgun (WGS) entry which is preliminary data.</text>
</comment>
<keyword evidence="2" id="KW-1185">Reference proteome</keyword>
<feature type="non-terminal residue" evidence="1">
    <location>
        <position position="59"/>
    </location>
</feature>
<evidence type="ECO:0000313" key="2">
    <source>
        <dbReference type="Proteomes" id="UP001189429"/>
    </source>
</evidence>
<dbReference type="Proteomes" id="UP001189429">
    <property type="component" value="Unassembled WGS sequence"/>
</dbReference>